<evidence type="ECO:0008006" key="14">
    <source>
        <dbReference type="Google" id="ProtNLM"/>
    </source>
</evidence>
<protein>
    <recommendedName>
        <fullName evidence="14">TonB-dependent receptor</fullName>
    </recommendedName>
</protein>
<dbReference type="InterPro" id="IPR036942">
    <property type="entry name" value="Beta-barrel_TonB_sf"/>
</dbReference>
<evidence type="ECO:0000259" key="10">
    <source>
        <dbReference type="Pfam" id="PF00593"/>
    </source>
</evidence>
<dbReference type="GO" id="GO:0009279">
    <property type="term" value="C:cell outer membrane"/>
    <property type="evidence" value="ECO:0007669"/>
    <property type="project" value="UniProtKB-SubCell"/>
</dbReference>
<evidence type="ECO:0000313" key="13">
    <source>
        <dbReference type="Proteomes" id="UP000305654"/>
    </source>
</evidence>
<sequence length="788" mass="82467">MRAAPALPAPIVTATHRFLTATLLTIGGFLAVSGLLARGALAQGAPPAPEQVIVIGTSPLPGSGIARDSVPAETSVLDRADLARDGTPDLLAALNEQLPGVSLDAASGNPLQPTLQYHGFQASPLQGTEQGLAVYLNGARFNQPFGDTINWDVIPQVAIDRIDVEGSNPVFGLNALGGSLNVRMKNGFTYAGGEADASGGSFGQAQGEAQYGAVSGDTAIYVAGNVLHQDGWRDLQSSDVRNFYGDVGWRRDAIELHANLTLANSVLNGPGTSPVELLAADPAAQFTAPNANSNNYIAANLNGSYAITDDTSLQAVAYYQYLQQRVVNGNAPNDVPCDDGSGLLCSDPGTPSTTRDGATITDFLQGGPYSELDEQTTNTNGYGVSAQITNTATLFGLHNHFVAGGSFDGAQTMFSAAAYIGGLTADTRAFAGPGILIDEPGSNVPVRVAVGDAYAGAFLADTLDLTPAIAITASGRFNNAEIDLADQQGGDLTGQHSYSRFNPAIGATWKVRSWLTAYAGYSEANRAPTPAELSCASPADSCSLANFFTGDPDLKQVVAHTVEAGLRGTLGAASGIRATYDISLYRTDLDDDIGFVNSLTLGRAFFQNIGGTRRQGVDASLAVRGRRWRVYVDYSYTDATYLTGYVESAGSNPAADADGNVTIMRGDRLPGVAPNQIKFGGSLQLTDAWLIGGSALYQSGQYLVGDEANLTPRLPGFITANLYTRYQLTQRVQLFGQIQNIGNERYYTYGTFSPTAAVYLSQAPNASNPRSYSPAAPIGGFGGVRVSF</sequence>
<evidence type="ECO:0000256" key="1">
    <source>
        <dbReference type="ARBA" id="ARBA00004571"/>
    </source>
</evidence>
<evidence type="ECO:0000256" key="6">
    <source>
        <dbReference type="ARBA" id="ARBA00023136"/>
    </source>
</evidence>
<evidence type="ECO:0000256" key="3">
    <source>
        <dbReference type="ARBA" id="ARBA00022452"/>
    </source>
</evidence>
<evidence type="ECO:0000256" key="8">
    <source>
        <dbReference type="PROSITE-ProRule" id="PRU01360"/>
    </source>
</evidence>
<comment type="subcellular location">
    <subcellularLocation>
        <location evidence="1 8">Cell outer membrane</location>
        <topology evidence="1 8">Multi-pass membrane protein</topology>
    </subcellularLocation>
</comment>
<keyword evidence="2 8" id="KW-0813">Transport</keyword>
<dbReference type="OrthoDB" id="8428213at2"/>
<feature type="domain" description="TonB-dependent receptor plug" evidence="11">
    <location>
        <begin position="68"/>
        <end position="178"/>
    </location>
</feature>
<dbReference type="GO" id="GO:0015344">
    <property type="term" value="F:siderophore uptake transmembrane transporter activity"/>
    <property type="evidence" value="ECO:0007669"/>
    <property type="project" value="TreeGrafter"/>
</dbReference>
<dbReference type="PANTHER" id="PTHR30069:SF39">
    <property type="entry name" value="BLL6183 PROTEIN"/>
    <property type="match status" value="1"/>
</dbReference>
<evidence type="ECO:0000256" key="2">
    <source>
        <dbReference type="ARBA" id="ARBA00022448"/>
    </source>
</evidence>
<dbReference type="AlphaFoldDB" id="A0A5R9JCY3"/>
<comment type="similarity">
    <text evidence="8 9">Belongs to the TonB-dependent receptor family.</text>
</comment>
<dbReference type="InterPro" id="IPR012910">
    <property type="entry name" value="Plug_dom"/>
</dbReference>
<dbReference type="Pfam" id="PF07715">
    <property type="entry name" value="Plug"/>
    <property type="match status" value="1"/>
</dbReference>
<comment type="caution">
    <text evidence="12">The sequence shown here is derived from an EMBL/GenBank/DDBJ whole genome shotgun (WGS) entry which is preliminary data.</text>
</comment>
<dbReference type="PANTHER" id="PTHR30069">
    <property type="entry name" value="TONB-DEPENDENT OUTER MEMBRANE RECEPTOR"/>
    <property type="match status" value="1"/>
</dbReference>
<dbReference type="Pfam" id="PF00593">
    <property type="entry name" value="TonB_dep_Rec_b-barrel"/>
    <property type="match status" value="1"/>
</dbReference>
<reference evidence="12 13" key="1">
    <citation type="submission" date="2019-05" db="EMBL/GenBank/DDBJ databases">
        <authorList>
            <person name="Pankratov T."/>
            <person name="Grouzdev D."/>
        </authorList>
    </citation>
    <scope>NUCLEOTIDE SEQUENCE [LARGE SCALE GENOMIC DNA]</scope>
    <source>
        <strain evidence="12 13">KEBCLARHB70R</strain>
    </source>
</reference>
<gene>
    <name evidence="12" type="ORF">FE263_13595</name>
</gene>
<dbReference type="SUPFAM" id="SSF56935">
    <property type="entry name" value="Porins"/>
    <property type="match status" value="1"/>
</dbReference>
<dbReference type="InterPro" id="IPR000531">
    <property type="entry name" value="Beta-barrel_TonB"/>
</dbReference>
<keyword evidence="3 8" id="KW-1134">Transmembrane beta strand</keyword>
<dbReference type="GO" id="GO:0044718">
    <property type="term" value="P:siderophore transmembrane transport"/>
    <property type="evidence" value="ECO:0007669"/>
    <property type="project" value="TreeGrafter"/>
</dbReference>
<keyword evidence="5 9" id="KW-0798">TonB box</keyword>
<evidence type="ECO:0000256" key="7">
    <source>
        <dbReference type="ARBA" id="ARBA00023237"/>
    </source>
</evidence>
<evidence type="ECO:0000259" key="11">
    <source>
        <dbReference type="Pfam" id="PF07715"/>
    </source>
</evidence>
<keyword evidence="4 8" id="KW-0812">Transmembrane</keyword>
<keyword evidence="13" id="KW-1185">Reference proteome</keyword>
<proteinExistence type="inferred from homology"/>
<organism evidence="12 13">
    <name type="scientific">Lichenicoccus roseus</name>
    <dbReference type="NCBI Taxonomy" id="2683649"/>
    <lineage>
        <taxon>Bacteria</taxon>
        <taxon>Pseudomonadati</taxon>
        <taxon>Pseudomonadota</taxon>
        <taxon>Alphaproteobacteria</taxon>
        <taxon>Acetobacterales</taxon>
        <taxon>Acetobacteraceae</taxon>
        <taxon>Lichenicoccus</taxon>
    </lineage>
</organism>
<keyword evidence="7 8" id="KW-0998">Cell outer membrane</keyword>
<evidence type="ECO:0000313" key="12">
    <source>
        <dbReference type="EMBL" id="TLU72148.1"/>
    </source>
</evidence>
<dbReference type="EMBL" id="VCDI01000004">
    <property type="protein sequence ID" value="TLU72148.1"/>
    <property type="molecule type" value="Genomic_DNA"/>
</dbReference>
<dbReference type="InterPro" id="IPR037066">
    <property type="entry name" value="Plug_dom_sf"/>
</dbReference>
<evidence type="ECO:0000256" key="5">
    <source>
        <dbReference type="ARBA" id="ARBA00023077"/>
    </source>
</evidence>
<dbReference type="Gene3D" id="2.170.130.10">
    <property type="entry name" value="TonB-dependent receptor, plug domain"/>
    <property type="match status" value="1"/>
</dbReference>
<keyword evidence="6 8" id="KW-0472">Membrane</keyword>
<dbReference type="InterPro" id="IPR039426">
    <property type="entry name" value="TonB-dep_rcpt-like"/>
</dbReference>
<feature type="domain" description="TonB-dependent receptor-like beta-barrel" evidence="10">
    <location>
        <begin position="280"/>
        <end position="741"/>
    </location>
</feature>
<dbReference type="Proteomes" id="UP000305654">
    <property type="component" value="Unassembled WGS sequence"/>
</dbReference>
<dbReference type="RefSeq" id="WP_138326554.1">
    <property type="nucleotide sequence ID" value="NZ_VCDI01000004.1"/>
</dbReference>
<dbReference type="Gene3D" id="2.40.170.20">
    <property type="entry name" value="TonB-dependent receptor, beta-barrel domain"/>
    <property type="match status" value="1"/>
</dbReference>
<evidence type="ECO:0000256" key="4">
    <source>
        <dbReference type="ARBA" id="ARBA00022692"/>
    </source>
</evidence>
<dbReference type="PROSITE" id="PS52016">
    <property type="entry name" value="TONB_DEPENDENT_REC_3"/>
    <property type="match status" value="1"/>
</dbReference>
<evidence type="ECO:0000256" key="9">
    <source>
        <dbReference type="RuleBase" id="RU003357"/>
    </source>
</evidence>
<name>A0A5R9JCY3_9PROT</name>
<accession>A0A5R9JCY3</accession>